<evidence type="ECO:0008006" key="3">
    <source>
        <dbReference type="Google" id="ProtNLM"/>
    </source>
</evidence>
<sequence length="635" mass="66643">MATVESFSSLANLKASTATGAACLVGVSGVPDGVFFFTSGDFTGQADDQNIVKADSTPLATGAWVRQSGKAVAEKYPNVAAPYLNLHDYVLDNGSYNVMGFVPQAAKSGIRDGQGTVEVDGAIRTAMQAIRDERGGGQLWMPAGHFRVGAPIVAPQGVGITGQNSKATFLHNQGTGGCLIYGTGTSDNDPDFERVLIEGLAIIGTPTSGKAIWGRKATTMFCIRDVYIEGGNSPVVLDSCYSLMMERVQVRSAETGDNIALNAISHDVTLLQVSSQVAKAGAGIAILGCYTPRIYGGKAEFNQHDQVRIANTRGMTIRDMYIEGIQPSSTGYAGIHVTNADAVIVSGGLFDATQGSTTLSGTISGFTLTVTDIQLGTLFVGAVLTGPGIRVGTRITGLGTGTGEEGTYTVDLSQEAGFTAARATGPMGTDGTGTYVKVSGGTSALRMSDYGFVSVAASQHHVDFGASAYGCEAMIPFGARFVNANPDQNFVRFRPGEDAPLLATVSSPQAIVHDATTTISFDVKTKDVRNEWSGNNTFSPAVTDIYQIRGFVQLAGLVCTSQANAILYNVTDSTTVSQLVRYLPTGAPSVDFAFEGKLEAGKNYQIRLYYSDPASVTRYTSGQASSNQLSIQRVR</sequence>
<evidence type="ECO:0000313" key="2">
    <source>
        <dbReference type="Proteomes" id="UP000557392"/>
    </source>
</evidence>
<dbReference type="EMBL" id="JACIEH010000002">
    <property type="protein sequence ID" value="MBB4099432.1"/>
    <property type="molecule type" value="Genomic_DNA"/>
</dbReference>
<dbReference type="AlphaFoldDB" id="A0A7W6JTS7"/>
<comment type="caution">
    <text evidence="1">The sequence shown here is derived from an EMBL/GenBank/DDBJ whole genome shotgun (WGS) entry which is preliminary data.</text>
</comment>
<dbReference type="Proteomes" id="UP000557392">
    <property type="component" value="Unassembled WGS sequence"/>
</dbReference>
<name>A0A7W6JTS7_9SPHN</name>
<dbReference type="Gene3D" id="2.160.20.10">
    <property type="entry name" value="Single-stranded right-handed beta-helix, Pectin lyase-like"/>
    <property type="match status" value="1"/>
</dbReference>
<gene>
    <name evidence="1" type="ORF">GGR46_002996</name>
</gene>
<dbReference type="SUPFAM" id="SSF51126">
    <property type="entry name" value="Pectin lyase-like"/>
    <property type="match status" value="1"/>
</dbReference>
<organism evidence="1 2">
    <name type="scientific">Sphingomonas kyeonggiensis</name>
    <dbReference type="NCBI Taxonomy" id="1268553"/>
    <lineage>
        <taxon>Bacteria</taxon>
        <taxon>Pseudomonadati</taxon>
        <taxon>Pseudomonadota</taxon>
        <taxon>Alphaproteobacteria</taxon>
        <taxon>Sphingomonadales</taxon>
        <taxon>Sphingomonadaceae</taxon>
        <taxon>Sphingomonas</taxon>
    </lineage>
</organism>
<accession>A0A7W6JTS7</accession>
<protein>
    <recommendedName>
        <fullName evidence="3">Pectate lyase superfamily protein domain-containing protein</fullName>
    </recommendedName>
</protein>
<reference evidence="1 2" key="1">
    <citation type="submission" date="2020-08" db="EMBL/GenBank/DDBJ databases">
        <title>Genomic Encyclopedia of Type Strains, Phase IV (KMG-IV): sequencing the most valuable type-strain genomes for metagenomic binning, comparative biology and taxonomic classification.</title>
        <authorList>
            <person name="Goeker M."/>
        </authorList>
    </citation>
    <scope>NUCLEOTIDE SEQUENCE [LARGE SCALE GENOMIC DNA]</scope>
    <source>
        <strain evidence="1 2">DSM 101806</strain>
    </source>
</reference>
<dbReference type="InterPro" id="IPR012334">
    <property type="entry name" value="Pectin_lyas_fold"/>
</dbReference>
<dbReference type="InterPro" id="IPR011050">
    <property type="entry name" value="Pectin_lyase_fold/virulence"/>
</dbReference>
<keyword evidence="2" id="KW-1185">Reference proteome</keyword>
<proteinExistence type="predicted"/>
<evidence type="ECO:0000313" key="1">
    <source>
        <dbReference type="EMBL" id="MBB4099432.1"/>
    </source>
</evidence>
<dbReference type="RefSeq" id="WP_183998695.1">
    <property type="nucleotide sequence ID" value="NZ_JACIEH010000002.1"/>
</dbReference>